<protein>
    <submittedName>
        <fullName evidence="3">Uncharacterized protein</fullName>
    </submittedName>
</protein>
<dbReference type="Proteomes" id="UP001300502">
    <property type="component" value="Unassembled WGS sequence"/>
</dbReference>
<dbReference type="AlphaFoldDB" id="A0AAV9I3G9"/>
<dbReference type="EMBL" id="JANCYU010000007">
    <property type="protein sequence ID" value="KAK4522654.1"/>
    <property type="molecule type" value="Genomic_DNA"/>
</dbReference>
<feature type="compositionally biased region" description="Basic residues" evidence="1">
    <location>
        <begin position="77"/>
        <end position="86"/>
    </location>
</feature>
<gene>
    <name evidence="3" type="ORF">GAYE_PCTG14G0544</name>
</gene>
<name>A0AAV9I3G9_9RHOD</name>
<keyword evidence="4" id="KW-1185">Reference proteome</keyword>
<accession>A0AAV9I3G9</accession>
<feature type="region of interest" description="Disordered" evidence="1">
    <location>
        <begin position="53"/>
        <end position="89"/>
    </location>
</feature>
<feature type="compositionally biased region" description="Basic and acidic residues" evidence="1">
    <location>
        <begin position="53"/>
        <end position="76"/>
    </location>
</feature>
<feature type="region of interest" description="Disordered" evidence="1">
    <location>
        <begin position="157"/>
        <end position="184"/>
    </location>
</feature>
<feature type="compositionally biased region" description="Basic and acidic residues" evidence="1">
    <location>
        <begin position="157"/>
        <end position="171"/>
    </location>
</feature>
<reference evidence="3 4" key="1">
    <citation type="submission" date="2022-07" db="EMBL/GenBank/DDBJ databases">
        <title>Genome-wide signatures of adaptation to extreme environments.</title>
        <authorList>
            <person name="Cho C.H."/>
            <person name="Yoon H.S."/>
        </authorList>
    </citation>
    <scope>NUCLEOTIDE SEQUENCE [LARGE SCALE GENOMIC DNA]</scope>
    <source>
        <strain evidence="3 4">108.79 E11</strain>
    </source>
</reference>
<feature type="region of interest" description="Disordered" evidence="1">
    <location>
        <begin position="236"/>
        <end position="257"/>
    </location>
</feature>
<proteinExistence type="predicted"/>
<evidence type="ECO:0000256" key="2">
    <source>
        <dbReference type="SAM" id="SignalP"/>
    </source>
</evidence>
<feature type="chain" id="PRO_5043575146" evidence="2">
    <location>
        <begin position="21"/>
        <end position="304"/>
    </location>
</feature>
<organism evidence="3 4">
    <name type="scientific">Galdieria yellowstonensis</name>
    <dbReference type="NCBI Taxonomy" id="3028027"/>
    <lineage>
        <taxon>Eukaryota</taxon>
        <taxon>Rhodophyta</taxon>
        <taxon>Bangiophyceae</taxon>
        <taxon>Galdieriales</taxon>
        <taxon>Galdieriaceae</taxon>
        <taxon>Galdieria</taxon>
    </lineage>
</organism>
<evidence type="ECO:0000313" key="3">
    <source>
        <dbReference type="EMBL" id="KAK4522654.1"/>
    </source>
</evidence>
<feature type="compositionally biased region" description="Polar residues" evidence="1">
    <location>
        <begin position="284"/>
        <end position="295"/>
    </location>
</feature>
<keyword evidence="2" id="KW-0732">Signal</keyword>
<feature type="signal peptide" evidence="2">
    <location>
        <begin position="1"/>
        <end position="20"/>
    </location>
</feature>
<feature type="region of interest" description="Disordered" evidence="1">
    <location>
        <begin position="269"/>
        <end position="304"/>
    </location>
</feature>
<sequence>MFNALVSLILFCTFWCKLYSLGIQVERQSVETNAEKSISRELQLPELSLNNKDSWRVQDEHGSNVPETRKTRERTKSSTKKTKKHSTPLTIKKPQIRRGTPSILSTERKTKNDTVPLSKRLRNVLQALEEDDNEDKTSLLEGPEALQVLDTSVAKADENKMETPREEKTTESTKNSRRITPPSLNKRRRLIIHEQKGLSFLLEPSILSENIYEKRISTLYQKSDGQVESSKQTLAEAKSFSNSSVVREQSEDIQSNTNARLHTTSFPLQAAFEPSPSPGLASIAFQSGQASQNYSRQRRIRHRR</sequence>
<evidence type="ECO:0000313" key="4">
    <source>
        <dbReference type="Proteomes" id="UP001300502"/>
    </source>
</evidence>
<evidence type="ECO:0000256" key="1">
    <source>
        <dbReference type="SAM" id="MobiDB-lite"/>
    </source>
</evidence>
<comment type="caution">
    <text evidence="3">The sequence shown here is derived from an EMBL/GenBank/DDBJ whole genome shotgun (WGS) entry which is preliminary data.</text>
</comment>